<dbReference type="Pfam" id="PF03060">
    <property type="entry name" value="NMO"/>
    <property type="match status" value="1"/>
</dbReference>
<dbReference type="PANTHER" id="PTHR43156">
    <property type="entry name" value="STAGE II SPORULATION PROTEIN E-RELATED"/>
    <property type="match status" value="1"/>
</dbReference>
<organism evidence="3 4">
    <name type="scientific">Streptomyces bungoensis</name>
    <dbReference type="NCBI Taxonomy" id="285568"/>
    <lineage>
        <taxon>Bacteria</taxon>
        <taxon>Bacillati</taxon>
        <taxon>Actinomycetota</taxon>
        <taxon>Actinomycetes</taxon>
        <taxon>Kitasatosporales</taxon>
        <taxon>Streptomycetaceae</taxon>
        <taxon>Streptomyces</taxon>
    </lineage>
</organism>
<keyword evidence="4" id="KW-1185">Reference proteome</keyword>
<sequence>METPALAAPMAGSPTTPELVVAAACAGSLGFLAGGYKTARMLGDQIARVRPAGAGFGVNLFVPNRVPVDPGAFRAFARVIARDRQLIDLPVDGGRQVVGVCCLAFDAPRDFPPEERALLGMMAGLLGAAVDRVELSARQRAVAECLQRTLLPPVLPDLPRLVTTARYRPATVTSKVGGDWYDVIRLSDDRAVLVVGDVEGHAMESAALMGQDRTATASYATEGHRPAAVIERTGRLLARLRTDLTVTCCVVSLDTLDGTAEVALAGHPPPRVRRPDGTIGVLDAPANLPLGVCPAGVYQGREHTLEPVRC</sequence>
<dbReference type="AlphaFoldDB" id="A0A101SYD1"/>
<dbReference type="InterPro" id="IPR001932">
    <property type="entry name" value="PPM-type_phosphatase-like_dom"/>
</dbReference>
<evidence type="ECO:0000256" key="1">
    <source>
        <dbReference type="ARBA" id="ARBA00022801"/>
    </source>
</evidence>
<dbReference type="SUPFAM" id="SSF55781">
    <property type="entry name" value="GAF domain-like"/>
    <property type="match status" value="1"/>
</dbReference>
<gene>
    <name evidence="3" type="ORF">AQJ66_21655</name>
</gene>
<evidence type="ECO:0000313" key="3">
    <source>
        <dbReference type="EMBL" id="KUN82437.1"/>
    </source>
</evidence>
<name>A0A101SYD1_9ACTN</name>
<dbReference type="GO" id="GO:0016791">
    <property type="term" value="F:phosphatase activity"/>
    <property type="evidence" value="ECO:0007669"/>
    <property type="project" value="TreeGrafter"/>
</dbReference>
<comment type="caution">
    <text evidence="3">The sequence shown here is derived from an EMBL/GenBank/DDBJ whole genome shotgun (WGS) entry which is preliminary data.</text>
</comment>
<dbReference type="Gene3D" id="3.60.40.10">
    <property type="entry name" value="PPM-type phosphatase domain"/>
    <property type="match status" value="1"/>
</dbReference>
<protein>
    <recommendedName>
        <fullName evidence="2">PPM-type phosphatase domain-containing protein</fullName>
    </recommendedName>
</protein>
<keyword evidence="1" id="KW-0378">Hydrolase</keyword>
<dbReference type="EMBL" id="LMWX01000037">
    <property type="protein sequence ID" value="KUN82437.1"/>
    <property type="molecule type" value="Genomic_DNA"/>
</dbReference>
<dbReference type="STRING" id="285568.AQJ66_21655"/>
<proteinExistence type="predicted"/>
<dbReference type="SUPFAM" id="SSF51412">
    <property type="entry name" value="Inosine monophosphate dehydrogenase (IMPDH)"/>
    <property type="match status" value="1"/>
</dbReference>
<dbReference type="Proteomes" id="UP000053024">
    <property type="component" value="Unassembled WGS sequence"/>
</dbReference>
<evidence type="ECO:0000313" key="4">
    <source>
        <dbReference type="Proteomes" id="UP000053024"/>
    </source>
</evidence>
<dbReference type="Pfam" id="PF07228">
    <property type="entry name" value="SpoIIE"/>
    <property type="match status" value="1"/>
</dbReference>
<evidence type="ECO:0000259" key="2">
    <source>
        <dbReference type="Pfam" id="PF07228"/>
    </source>
</evidence>
<dbReference type="InterPro" id="IPR013785">
    <property type="entry name" value="Aldolase_TIM"/>
</dbReference>
<feature type="domain" description="PPM-type phosphatase" evidence="2">
    <location>
        <begin position="187"/>
        <end position="307"/>
    </location>
</feature>
<dbReference type="PANTHER" id="PTHR43156:SF2">
    <property type="entry name" value="STAGE II SPORULATION PROTEIN E"/>
    <property type="match status" value="1"/>
</dbReference>
<dbReference type="InterPro" id="IPR036457">
    <property type="entry name" value="PPM-type-like_dom_sf"/>
</dbReference>
<accession>A0A101SYD1</accession>
<dbReference type="Gene3D" id="3.20.20.70">
    <property type="entry name" value="Aldolase class I"/>
    <property type="match status" value="1"/>
</dbReference>
<dbReference type="InterPro" id="IPR052016">
    <property type="entry name" value="Bact_Sigma-Reg"/>
</dbReference>
<reference evidence="3 4" key="1">
    <citation type="submission" date="2015-10" db="EMBL/GenBank/DDBJ databases">
        <title>Draft genome sequence of Streptomyces bungoensis DSM 41781, type strain for the species Streptomyces bungoensis.</title>
        <authorList>
            <person name="Ruckert C."/>
            <person name="Winkler A."/>
            <person name="Kalinowski J."/>
            <person name="Kampfer P."/>
            <person name="Glaeser S."/>
        </authorList>
    </citation>
    <scope>NUCLEOTIDE SEQUENCE [LARGE SCALE GENOMIC DNA]</scope>
    <source>
        <strain evidence="3 4">DSM 41781</strain>
    </source>
</reference>